<dbReference type="AlphaFoldDB" id="A0A1I5QC72"/>
<dbReference type="Pfam" id="PF00563">
    <property type="entry name" value="EAL"/>
    <property type="match status" value="1"/>
</dbReference>
<reference evidence="3 4" key="1">
    <citation type="submission" date="2016-10" db="EMBL/GenBank/DDBJ databases">
        <authorList>
            <person name="de Groot N.N."/>
        </authorList>
    </citation>
    <scope>NUCLEOTIDE SEQUENCE [LARGE SCALE GENOMIC DNA]</scope>
    <source>
        <strain evidence="3 4">DSM 17073</strain>
    </source>
</reference>
<dbReference type="CDD" id="cd01948">
    <property type="entry name" value="EAL"/>
    <property type="match status" value="1"/>
</dbReference>
<keyword evidence="5" id="KW-1185">Reference proteome</keyword>
<dbReference type="RefSeq" id="WP_089832248.1">
    <property type="nucleotide sequence ID" value="NZ_BJWI01000015.1"/>
</dbReference>
<name>A0A1I5QC72_9BACI</name>
<dbReference type="EMBL" id="BJWI01000015">
    <property type="protein sequence ID" value="GEM01742.1"/>
    <property type="molecule type" value="Genomic_DNA"/>
</dbReference>
<dbReference type="Gene3D" id="3.20.20.450">
    <property type="entry name" value="EAL domain"/>
    <property type="match status" value="1"/>
</dbReference>
<evidence type="ECO:0000259" key="1">
    <source>
        <dbReference type="PROSITE" id="PS50883"/>
    </source>
</evidence>
<proteinExistence type="predicted"/>
<dbReference type="InterPro" id="IPR001633">
    <property type="entry name" value="EAL_dom"/>
</dbReference>
<dbReference type="Proteomes" id="UP000242243">
    <property type="component" value="Unassembled WGS sequence"/>
</dbReference>
<gene>
    <name evidence="2" type="ORF">HHA03_12740</name>
    <name evidence="3" type="ORF">SAMN05421839_12032</name>
</gene>
<accession>A0A1I5QC72</accession>
<feature type="domain" description="EAL" evidence="1">
    <location>
        <begin position="83"/>
        <end position="333"/>
    </location>
</feature>
<dbReference type="GO" id="GO:0071111">
    <property type="term" value="F:cyclic-guanylate-specific phosphodiesterase activity"/>
    <property type="evidence" value="ECO:0007669"/>
    <property type="project" value="InterPro"/>
</dbReference>
<evidence type="ECO:0000313" key="3">
    <source>
        <dbReference type="EMBL" id="SFP43909.1"/>
    </source>
</evidence>
<dbReference type="STRING" id="306540.SAMN05421839_12032"/>
<sequence length="334" mass="38807">MPCPHCTIAGQNITFSLNDTILNFIHKHLTQRDFPMNIHDHRLTTHEQGARELVDFLEAMDLTTDVEFQINNYDWLPLADFKDYQDASWVDDLLFEPYIRMHFQPIIKPDGEIFAYEMLSRFVDKDGNRIFPDVMFPAAKMRGRTFALDRICRIHAVRQVKRLLPNQRAFINFIPTAIYSPEFCLKTTTDLAHALEIDSKRFVFEVVETEQVKDTDHLQSILKYYQDHGFQYALDDVGSGYNTLNFLKELKPPYIKLDLAFVRDVDTDVEKQRVAKEILNLRDAFGAMALAEGVETIEEFHWLKQAGFDLFQGYLFGKPESEPLIKSSIDIVAL</sequence>
<dbReference type="PROSITE" id="PS50883">
    <property type="entry name" value="EAL"/>
    <property type="match status" value="1"/>
</dbReference>
<evidence type="ECO:0000313" key="4">
    <source>
        <dbReference type="Proteomes" id="UP000242243"/>
    </source>
</evidence>
<dbReference type="OrthoDB" id="581425at2"/>
<dbReference type="EMBL" id="FOXC01000020">
    <property type="protein sequence ID" value="SFP43909.1"/>
    <property type="molecule type" value="Genomic_DNA"/>
</dbReference>
<evidence type="ECO:0000313" key="2">
    <source>
        <dbReference type="EMBL" id="GEM01742.1"/>
    </source>
</evidence>
<dbReference type="PANTHER" id="PTHR33121:SF15">
    <property type="entry name" value="BLUE LIGHT- AND TEMPERATURE-REGULATED ANTIREPRESSOR BLUF"/>
    <property type="match status" value="1"/>
</dbReference>
<organism evidence="3 4">
    <name type="scientific">Halolactibacillus halophilus</name>
    <dbReference type="NCBI Taxonomy" id="306540"/>
    <lineage>
        <taxon>Bacteria</taxon>
        <taxon>Bacillati</taxon>
        <taxon>Bacillota</taxon>
        <taxon>Bacilli</taxon>
        <taxon>Bacillales</taxon>
        <taxon>Bacillaceae</taxon>
        <taxon>Halolactibacillus</taxon>
    </lineage>
</organism>
<evidence type="ECO:0000313" key="5">
    <source>
        <dbReference type="Proteomes" id="UP000321547"/>
    </source>
</evidence>
<dbReference type="SMART" id="SM00052">
    <property type="entry name" value="EAL"/>
    <property type="match status" value="1"/>
</dbReference>
<dbReference type="PANTHER" id="PTHR33121">
    <property type="entry name" value="CYCLIC DI-GMP PHOSPHODIESTERASE PDEF"/>
    <property type="match status" value="1"/>
</dbReference>
<dbReference type="InterPro" id="IPR035919">
    <property type="entry name" value="EAL_sf"/>
</dbReference>
<dbReference type="Proteomes" id="UP000321547">
    <property type="component" value="Unassembled WGS sequence"/>
</dbReference>
<dbReference type="SUPFAM" id="SSF141868">
    <property type="entry name" value="EAL domain-like"/>
    <property type="match status" value="1"/>
</dbReference>
<protein>
    <submittedName>
        <fullName evidence="3">EAL domain, c-di-GMP-specific phosphodiesterase class I (Or its enzymatically inactive variant)</fullName>
    </submittedName>
    <submittedName>
        <fullName evidence="2">Signal transduction protein</fullName>
    </submittedName>
</protein>
<dbReference type="InterPro" id="IPR050706">
    <property type="entry name" value="Cyclic-di-GMP_PDE-like"/>
</dbReference>
<reference evidence="2 5" key="2">
    <citation type="submission" date="2019-07" db="EMBL/GenBank/DDBJ databases">
        <title>Whole genome shotgun sequence of Halolactibacillus halophilus NBRC 100868.</title>
        <authorList>
            <person name="Hosoyama A."/>
            <person name="Uohara A."/>
            <person name="Ohji S."/>
            <person name="Ichikawa N."/>
        </authorList>
    </citation>
    <scope>NUCLEOTIDE SEQUENCE [LARGE SCALE GENOMIC DNA]</scope>
    <source>
        <strain evidence="2 5">NBRC 100868</strain>
    </source>
</reference>